<evidence type="ECO:0000259" key="1">
    <source>
        <dbReference type="Pfam" id="PF13360"/>
    </source>
</evidence>
<reference evidence="2" key="1">
    <citation type="journal article" date="2020" name="mSystems">
        <title>Genome- and Community-Level Interaction Insights into Carbon Utilization and Element Cycling Functions of Hydrothermarchaeota in Hydrothermal Sediment.</title>
        <authorList>
            <person name="Zhou Z."/>
            <person name="Liu Y."/>
            <person name="Xu W."/>
            <person name="Pan J."/>
            <person name="Luo Z.H."/>
            <person name="Li M."/>
        </authorList>
    </citation>
    <scope>NUCLEOTIDE SEQUENCE [LARGE SCALE GENOMIC DNA]</scope>
    <source>
        <strain evidence="2">SpSt-143</strain>
    </source>
</reference>
<dbReference type="PANTHER" id="PTHR34512:SF30">
    <property type="entry name" value="OUTER MEMBRANE PROTEIN ASSEMBLY FACTOR BAMB"/>
    <property type="match status" value="1"/>
</dbReference>
<proteinExistence type="predicted"/>
<dbReference type="InterPro" id="IPR018391">
    <property type="entry name" value="PQQ_b-propeller_rpt"/>
</dbReference>
<evidence type="ECO:0000313" key="2">
    <source>
        <dbReference type="EMBL" id="HER96098.1"/>
    </source>
</evidence>
<dbReference type="Gene3D" id="2.40.10.480">
    <property type="match status" value="1"/>
</dbReference>
<protein>
    <submittedName>
        <fullName evidence="2">Pyrrolo-quinoline quinone</fullName>
    </submittedName>
</protein>
<dbReference type="PANTHER" id="PTHR34512">
    <property type="entry name" value="CELL SURFACE PROTEIN"/>
    <property type="match status" value="1"/>
</dbReference>
<dbReference type="InterPro" id="IPR002372">
    <property type="entry name" value="PQQ_rpt_dom"/>
</dbReference>
<dbReference type="InterPro" id="IPR015943">
    <property type="entry name" value="WD40/YVTN_repeat-like_dom_sf"/>
</dbReference>
<dbReference type="Pfam" id="PF13360">
    <property type="entry name" value="PQQ_2"/>
    <property type="match status" value="1"/>
</dbReference>
<accession>A0A7V2F6N5</accession>
<dbReference type="Gene3D" id="2.130.10.10">
    <property type="entry name" value="YVTN repeat-like/Quinoprotein amine dehydrogenase"/>
    <property type="match status" value="1"/>
</dbReference>
<dbReference type="SUPFAM" id="SSF50998">
    <property type="entry name" value="Quinoprotein alcohol dehydrogenase-like"/>
    <property type="match status" value="2"/>
</dbReference>
<dbReference type="AlphaFoldDB" id="A0A7V2F6N5"/>
<gene>
    <name evidence="2" type="ORF">ENO59_06220</name>
</gene>
<comment type="caution">
    <text evidence="2">The sequence shown here is derived from an EMBL/GenBank/DDBJ whole genome shotgun (WGS) entry which is preliminary data.</text>
</comment>
<dbReference type="EMBL" id="DSGB01000005">
    <property type="protein sequence ID" value="HER96098.1"/>
    <property type="molecule type" value="Genomic_DNA"/>
</dbReference>
<sequence length="383" mass="41143">MGLLNAQFPQGWALLIGVALVLSGCRSLQVPIGALVAPAEPSLALLKPPLTVTWRRDAEAAPGLAFETGRILFVTNRKGDIHALELPEGRRRGVLDVGRDLMGQPVVHQTLLLVPVPLEEGAVIGYDLYQRRIVWRHLGEGVEAGLWQAGMLVYVADRRGQVYALEGVTGQVRWQQSPETIGLEGVRSRPVIAQGVLIVADKRGRIVGLDTAHGSLRWQQAGAGPVYADLLPVGDRVLVSTTRGRLLAIAAQTGALLWTQTWPDTSVHLTTPAVVGNQAYVAGGDGSVCAIDLKTGKRLWSWQGPAAIVAAPVAVPELELLYVGDLDGTLYALDLHNGAVRWKLEDLGDVLHLTRTASGLVVLCRPRHIYLLQSTHETLAASP</sequence>
<dbReference type="SMART" id="SM00564">
    <property type="entry name" value="PQQ"/>
    <property type="match status" value="5"/>
</dbReference>
<name>A0A7V2F6N5_RHOMR</name>
<organism evidence="2">
    <name type="scientific">Rhodothermus marinus</name>
    <name type="common">Rhodothermus obamensis</name>
    <dbReference type="NCBI Taxonomy" id="29549"/>
    <lineage>
        <taxon>Bacteria</taxon>
        <taxon>Pseudomonadati</taxon>
        <taxon>Rhodothermota</taxon>
        <taxon>Rhodothermia</taxon>
        <taxon>Rhodothermales</taxon>
        <taxon>Rhodothermaceae</taxon>
        <taxon>Rhodothermus</taxon>
    </lineage>
</organism>
<feature type="domain" description="Pyrrolo-quinoline quinone repeat" evidence="1">
    <location>
        <begin position="159"/>
        <end position="301"/>
    </location>
</feature>
<dbReference type="InterPro" id="IPR011047">
    <property type="entry name" value="Quinoprotein_ADH-like_sf"/>
</dbReference>